<evidence type="ECO:0000313" key="7">
    <source>
        <dbReference type="EMBL" id="NED95696.1"/>
    </source>
</evidence>
<gene>
    <name evidence="7" type="ORF">G1H11_10270</name>
</gene>
<reference evidence="7 8" key="1">
    <citation type="submission" date="2020-02" db="EMBL/GenBank/DDBJ databases">
        <authorList>
            <person name="Li X.-J."/>
            <person name="Feng X.-M."/>
        </authorList>
    </citation>
    <scope>NUCLEOTIDE SEQUENCE [LARGE SCALE GENOMIC DNA]</scope>
    <source>
        <strain evidence="7 8">CGMCC 4.7225</strain>
    </source>
</reference>
<dbReference type="EMBL" id="JAAGOB010000005">
    <property type="protein sequence ID" value="NED95696.1"/>
    <property type="molecule type" value="Genomic_DNA"/>
</dbReference>
<evidence type="ECO:0000256" key="1">
    <source>
        <dbReference type="ARBA" id="ARBA00010088"/>
    </source>
</evidence>
<dbReference type="AlphaFoldDB" id="A0A6N9YKX4"/>
<dbReference type="PANTHER" id="PTHR43248">
    <property type="entry name" value="2-SUCCINYL-6-HYDROXY-2,4-CYCLOHEXADIENE-1-CARBOXYLATE SYNTHASE"/>
    <property type="match status" value="1"/>
</dbReference>
<sequence length="519" mass="54655">MNSRSSHAPLALGLLAVVALAACSSPANDPDEPPRQEMPPESTPAPDATEGVPAELAEFYTQTLQWEDCGDQYQCSSLTVPLNYEEPEGDTIDVALLRVPAASGEAGGSLVVNPGGPGASGMEYARNAHVVATEEVLEQFDIVGFDPRGVGASTPIDCVDDAELDEYLSGQASAETDEQLAELEATAEEFAQACDARSGDMLAHIGTADVARDMDVLRSALGDEKLNYLGKSYGTFIGAAYADLFPERAGRLVLDGAIDPALEADEVALGQARGFERALEAFLEWCLDNDCPLGESQEEARAALTDLLAEIDDEPLPSGDESRPLTTSLAFYGIILPLYSPANEGYPVLSAALELAVEDGDGSVLLQLADFYLARNPDGAYDGNQNEAIVAVNCVDRPAREIGEDTASVEDFEEASPVFGRFMAWAGLTCAAWPAASEFEPAQITGAGADPILVVGTTGDPATPYEWAEALAERLESGVLLTYDAFVHTAYLSGSDCVDDAVDSYLIGGTVPEEGLVCT</sequence>
<evidence type="ECO:0000313" key="8">
    <source>
        <dbReference type="Proteomes" id="UP000469185"/>
    </source>
</evidence>
<dbReference type="Gene3D" id="3.40.50.1820">
    <property type="entry name" value="alpha/beta hydrolase"/>
    <property type="match status" value="1"/>
</dbReference>
<feature type="region of interest" description="Disordered" evidence="4">
    <location>
        <begin position="24"/>
        <end position="49"/>
    </location>
</feature>
<name>A0A6N9YKX4_9ACTN</name>
<dbReference type="GO" id="GO:0016787">
    <property type="term" value="F:hydrolase activity"/>
    <property type="evidence" value="ECO:0007669"/>
    <property type="project" value="UniProtKB-KW"/>
</dbReference>
<evidence type="ECO:0000256" key="2">
    <source>
        <dbReference type="ARBA" id="ARBA00022729"/>
    </source>
</evidence>
<keyword evidence="2 5" id="KW-0732">Signal</keyword>
<dbReference type="InterPro" id="IPR013595">
    <property type="entry name" value="Pept_S33_TAP-like_C"/>
</dbReference>
<feature type="domain" description="Peptidase S33 tripeptidyl aminopeptidase-like C-terminal" evidence="6">
    <location>
        <begin position="416"/>
        <end position="518"/>
    </location>
</feature>
<comment type="similarity">
    <text evidence="1">Belongs to the peptidase S33 family.</text>
</comment>
<dbReference type="Pfam" id="PF08386">
    <property type="entry name" value="Abhydrolase_4"/>
    <property type="match status" value="1"/>
</dbReference>
<proteinExistence type="inferred from homology"/>
<keyword evidence="3 7" id="KW-0378">Hydrolase</keyword>
<dbReference type="SUPFAM" id="SSF53474">
    <property type="entry name" value="alpha/beta-Hydrolases"/>
    <property type="match status" value="1"/>
</dbReference>
<accession>A0A6N9YKX4</accession>
<dbReference type="PANTHER" id="PTHR43248:SF29">
    <property type="entry name" value="TRIPEPTIDYL AMINOPEPTIDASE"/>
    <property type="match status" value="1"/>
</dbReference>
<dbReference type="RefSeq" id="WP_163818488.1">
    <property type="nucleotide sequence ID" value="NZ_JAAGOB010000005.1"/>
</dbReference>
<feature type="chain" id="PRO_5027057231" evidence="5">
    <location>
        <begin position="22"/>
        <end position="519"/>
    </location>
</feature>
<dbReference type="InterPro" id="IPR051601">
    <property type="entry name" value="Serine_prot/Carboxylest_S33"/>
</dbReference>
<evidence type="ECO:0000256" key="3">
    <source>
        <dbReference type="ARBA" id="ARBA00022801"/>
    </source>
</evidence>
<dbReference type="PROSITE" id="PS51257">
    <property type="entry name" value="PROKAR_LIPOPROTEIN"/>
    <property type="match status" value="1"/>
</dbReference>
<feature type="signal peptide" evidence="5">
    <location>
        <begin position="1"/>
        <end position="21"/>
    </location>
</feature>
<protein>
    <submittedName>
        <fullName evidence="7">Alpha/beta hydrolase</fullName>
    </submittedName>
</protein>
<evidence type="ECO:0000256" key="5">
    <source>
        <dbReference type="SAM" id="SignalP"/>
    </source>
</evidence>
<dbReference type="Proteomes" id="UP000469185">
    <property type="component" value="Unassembled WGS sequence"/>
</dbReference>
<organism evidence="7 8">
    <name type="scientific">Phytoactinopolyspora alkaliphila</name>
    <dbReference type="NCBI Taxonomy" id="1783498"/>
    <lineage>
        <taxon>Bacteria</taxon>
        <taxon>Bacillati</taxon>
        <taxon>Actinomycetota</taxon>
        <taxon>Actinomycetes</taxon>
        <taxon>Jiangellales</taxon>
        <taxon>Jiangellaceae</taxon>
        <taxon>Phytoactinopolyspora</taxon>
    </lineage>
</organism>
<dbReference type="InterPro" id="IPR029058">
    <property type="entry name" value="AB_hydrolase_fold"/>
</dbReference>
<evidence type="ECO:0000259" key="6">
    <source>
        <dbReference type="Pfam" id="PF08386"/>
    </source>
</evidence>
<evidence type="ECO:0000256" key="4">
    <source>
        <dbReference type="SAM" id="MobiDB-lite"/>
    </source>
</evidence>
<comment type="caution">
    <text evidence="7">The sequence shown here is derived from an EMBL/GenBank/DDBJ whole genome shotgun (WGS) entry which is preliminary data.</text>
</comment>
<keyword evidence="8" id="KW-1185">Reference proteome</keyword>